<accession>A0ABT1HDC5</accession>
<evidence type="ECO:0000313" key="3">
    <source>
        <dbReference type="EMBL" id="MCP2175715.1"/>
    </source>
</evidence>
<dbReference type="EMBL" id="JAMTCJ010000002">
    <property type="protein sequence ID" value="MCP2175715.1"/>
    <property type="molecule type" value="Genomic_DNA"/>
</dbReference>
<keyword evidence="2" id="KW-1133">Transmembrane helix</keyword>
<sequence length="104" mass="11171">MTASDKPTSRVVPPGVHAVDEPVTGDDRDGSTWTLIGRAALFVVGCALLVGCAFSVNHLSQWMQDYGTVLVFLAFFLVMSLAGRWFWVGADAAIGFVLHGTSRK</sequence>
<keyword evidence="4" id="KW-1185">Reference proteome</keyword>
<proteinExistence type="predicted"/>
<dbReference type="RefSeq" id="WP_253660766.1">
    <property type="nucleotide sequence ID" value="NZ_BAAAJQ010000001.1"/>
</dbReference>
<evidence type="ECO:0000256" key="1">
    <source>
        <dbReference type="SAM" id="MobiDB-lite"/>
    </source>
</evidence>
<keyword evidence="2" id="KW-0812">Transmembrane</keyword>
<feature type="region of interest" description="Disordered" evidence="1">
    <location>
        <begin position="1"/>
        <end position="25"/>
    </location>
</feature>
<dbReference type="Proteomes" id="UP001206895">
    <property type="component" value="Unassembled WGS sequence"/>
</dbReference>
<feature type="transmembrane region" description="Helical" evidence="2">
    <location>
        <begin position="35"/>
        <end position="56"/>
    </location>
</feature>
<evidence type="ECO:0000256" key="2">
    <source>
        <dbReference type="SAM" id="Phobius"/>
    </source>
</evidence>
<organism evidence="3 4">
    <name type="scientific">Williamsia maris</name>
    <dbReference type="NCBI Taxonomy" id="72806"/>
    <lineage>
        <taxon>Bacteria</taxon>
        <taxon>Bacillati</taxon>
        <taxon>Actinomycetota</taxon>
        <taxon>Actinomycetes</taxon>
        <taxon>Mycobacteriales</taxon>
        <taxon>Nocardiaceae</taxon>
        <taxon>Williamsia</taxon>
    </lineage>
</organism>
<comment type="caution">
    <text evidence="3">The sequence shown here is derived from an EMBL/GenBank/DDBJ whole genome shotgun (WGS) entry which is preliminary data.</text>
</comment>
<gene>
    <name evidence="3" type="ORF">LX13_001534</name>
</gene>
<feature type="transmembrane region" description="Helical" evidence="2">
    <location>
        <begin position="68"/>
        <end position="87"/>
    </location>
</feature>
<evidence type="ECO:0008006" key="5">
    <source>
        <dbReference type="Google" id="ProtNLM"/>
    </source>
</evidence>
<name>A0ABT1HDC5_9NOCA</name>
<keyword evidence="2" id="KW-0472">Membrane</keyword>
<protein>
    <recommendedName>
        <fullName evidence="5">Transmembrane protein</fullName>
    </recommendedName>
</protein>
<reference evidence="3 4" key="1">
    <citation type="submission" date="2022-06" db="EMBL/GenBank/DDBJ databases">
        <title>Genomic Encyclopedia of Archaeal and Bacterial Type Strains, Phase II (KMG-II): from individual species to whole genera.</title>
        <authorList>
            <person name="Goeker M."/>
        </authorList>
    </citation>
    <scope>NUCLEOTIDE SEQUENCE [LARGE SCALE GENOMIC DNA]</scope>
    <source>
        <strain evidence="3 4">DSM 44693</strain>
    </source>
</reference>
<evidence type="ECO:0000313" key="4">
    <source>
        <dbReference type="Proteomes" id="UP001206895"/>
    </source>
</evidence>